<dbReference type="GO" id="GO:0051301">
    <property type="term" value="P:cell division"/>
    <property type="evidence" value="ECO:0007669"/>
    <property type="project" value="UniProtKB-KW"/>
</dbReference>
<dbReference type="PANTHER" id="PTHR13696:SF99">
    <property type="entry name" value="COBYRINIC ACID AC-DIAMIDE SYNTHASE"/>
    <property type="match status" value="1"/>
</dbReference>
<proteinExistence type="predicted"/>
<keyword evidence="2" id="KW-0131">Cell cycle</keyword>
<evidence type="ECO:0000259" key="1">
    <source>
        <dbReference type="Pfam" id="PF13614"/>
    </source>
</evidence>
<dbReference type="CDD" id="cd02042">
    <property type="entry name" value="ParAB_family"/>
    <property type="match status" value="1"/>
</dbReference>
<name>A0A485LXH2_9ZZZZ</name>
<dbReference type="SUPFAM" id="SSF52540">
    <property type="entry name" value="P-loop containing nucleoside triphosphate hydrolases"/>
    <property type="match status" value="1"/>
</dbReference>
<evidence type="ECO:0000313" key="2">
    <source>
        <dbReference type="EMBL" id="VFU13341.1"/>
    </source>
</evidence>
<organism evidence="2">
    <name type="scientific">anaerobic digester metagenome</name>
    <dbReference type="NCBI Taxonomy" id="1263854"/>
    <lineage>
        <taxon>unclassified sequences</taxon>
        <taxon>metagenomes</taxon>
        <taxon>ecological metagenomes</taxon>
    </lineage>
</organism>
<dbReference type="Pfam" id="PF13614">
    <property type="entry name" value="AAA_31"/>
    <property type="match status" value="1"/>
</dbReference>
<accession>A0A485LXH2</accession>
<reference evidence="2" key="1">
    <citation type="submission" date="2019-03" db="EMBL/GenBank/DDBJ databases">
        <authorList>
            <person name="Hao L."/>
        </authorList>
    </citation>
    <scope>NUCLEOTIDE SEQUENCE</scope>
</reference>
<dbReference type="FunFam" id="3.40.50.300:FF:000285">
    <property type="entry name" value="Sporulation initiation inhibitor Soj"/>
    <property type="match status" value="1"/>
</dbReference>
<feature type="domain" description="AAA" evidence="1">
    <location>
        <begin position="69"/>
        <end position="233"/>
    </location>
</feature>
<dbReference type="Gene3D" id="3.40.50.300">
    <property type="entry name" value="P-loop containing nucleotide triphosphate hydrolases"/>
    <property type="match status" value="1"/>
</dbReference>
<keyword evidence="2" id="KW-0132">Cell division</keyword>
<gene>
    <name evidence="2" type="primary">pomZ</name>
    <name evidence="2" type="ORF">SCFA_180029</name>
</gene>
<dbReference type="SUPFAM" id="SSF46955">
    <property type="entry name" value="Putative DNA-binding domain"/>
    <property type="match status" value="1"/>
</dbReference>
<dbReference type="InterPro" id="IPR009061">
    <property type="entry name" value="DNA-bd_dom_put_sf"/>
</dbReference>
<dbReference type="AlphaFoldDB" id="A0A485LXH2"/>
<dbReference type="InterPro" id="IPR025669">
    <property type="entry name" value="AAA_dom"/>
</dbReference>
<sequence>METPVYSAKEFASLLGISKSTLLKMEADGTLPQPSIDNGMRVYMPHDIPEYLKRLGKPPLVETKRRQIFLNFKGGTGKTSISAFYAFRLAELGMNVLMIDLDPQGHLTQCLGIDHSSFDATLYNVLIERMDIRDVIIGTKMKNLKLIPANLDLSPVELSLTSMNARELRLKKSLAPIQDEYDVIIMDASPSIGLLNLNGILASNELFVPVLADFLSYHGLKILFETLTTIEEDFDFLLDNIYIFLNHFNASHNICLRSKEALEKHYSGYLMKTIIRQDTKIAEAASMGMPIHQYAPNNRGALDINSFIKEIFPNLPIAF</sequence>
<dbReference type="InterPro" id="IPR027417">
    <property type="entry name" value="P-loop_NTPase"/>
</dbReference>
<protein>
    <submittedName>
        <fullName evidence="2">Cell division protein PomZ</fullName>
    </submittedName>
</protein>
<dbReference type="EMBL" id="CAADRM010000079">
    <property type="protein sequence ID" value="VFU13341.1"/>
    <property type="molecule type" value="Genomic_DNA"/>
</dbReference>
<dbReference type="PANTHER" id="PTHR13696">
    <property type="entry name" value="P-LOOP CONTAINING NUCLEOSIDE TRIPHOSPHATE HYDROLASE"/>
    <property type="match status" value="1"/>
</dbReference>
<dbReference type="InterPro" id="IPR050678">
    <property type="entry name" value="DNA_Partitioning_ATPase"/>
</dbReference>